<gene>
    <name evidence="1" type="ORF">TSUD_305800</name>
</gene>
<evidence type="ECO:0000313" key="2">
    <source>
        <dbReference type="Proteomes" id="UP000242715"/>
    </source>
</evidence>
<organism evidence="1 2">
    <name type="scientific">Trifolium subterraneum</name>
    <name type="common">Subterranean clover</name>
    <dbReference type="NCBI Taxonomy" id="3900"/>
    <lineage>
        <taxon>Eukaryota</taxon>
        <taxon>Viridiplantae</taxon>
        <taxon>Streptophyta</taxon>
        <taxon>Embryophyta</taxon>
        <taxon>Tracheophyta</taxon>
        <taxon>Spermatophyta</taxon>
        <taxon>Magnoliopsida</taxon>
        <taxon>eudicotyledons</taxon>
        <taxon>Gunneridae</taxon>
        <taxon>Pentapetalae</taxon>
        <taxon>rosids</taxon>
        <taxon>fabids</taxon>
        <taxon>Fabales</taxon>
        <taxon>Fabaceae</taxon>
        <taxon>Papilionoideae</taxon>
        <taxon>50 kb inversion clade</taxon>
        <taxon>NPAAA clade</taxon>
        <taxon>Hologalegina</taxon>
        <taxon>IRL clade</taxon>
        <taxon>Trifolieae</taxon>
        <taxon>Trifolium</taxon>
    </lineage>
</organism>
<dbReference type="Proteomes" id="UP000242715">
    <property type="component" value="Unassembled WGS sequence"/>
</dbReference>
<protein>
    <submittedName>
        <fullName evidence="1">Uncharacterized protein</fullName>
    </submittedName>
</protein>
<dbReference type="AlphaFoldDB" id="A0A2Z6MCA8"/>
<evidence type="ECO:0000313" key="1">
    <source>
        <dbReference type="EMBL" id="GAU23132.1"/>
    </source>
</evidence>
<proteinExistence type="predicted"/>
<reference evidence="2" key="1">
    <citation type="journal article" date="2017" name="Front. Plant Sci.">
        <title>Climate Clever Clovers: New Paradigm to Reduce the Environmental Footprint of Ruminants by Breeding Low Methanogenic Forages Utilizing Haplotype Variation.</title>
        <authorList>
            <person name="Kaur P."/>
            <person name="Appels R."/>
            <person name="Bayer P.E."/>
            <person name="Keeble-Gagnere G."/>
            <person name="Wang J."/>
            <person name="Hirakawa H."/>
            <person name="Shirasawa K."/>
            <person name="Vercoe P."/>
            <person name="Stefanova K."/>
            <person name="Durmic Z."/>
            <person name="Nichols P."/>
            <person name="Revell C."/>
            <person name="Isobe S.N."/>
            <person name="Edwards D."/>
            <person name="Erskine W."/>
        </authorList>
    </citation>
    <scope>NUCLEOTIDE SEQUENCE [LARGE SCALE GENOMIC DNA]</scope>
    <source>
        <strain evidence="2">cv. Daliak</strain>
    </source>
</reference>
<keyword evidence="2" id="KW-1185">Reference proteome</keyword>
<accession>A0A2Z6MCA8</accession>
<name>A0A2Z6MCA8_TRISU</name>
<dbReference type="EMBL" id="DF973264">
    <property type="protein sequence ID" value="GAU23132.1"/>
    <property type="molecule type" value="Genomic_DNA"/>
</dbReference>
<sequence>MEISCRKLMLMLFVASFTVIFTVVLPLHWMRSTTADADDVEPPYNSVSLHDLLTNVYGENDHIFAVQPAARHSNATAPREVRRVKNREEKREEGLARARSSIRKVALGDDRSNLTPPSTSHNDGYIPAGAVYHNPRLFYQYILFHFFPSVP</sequence>